<organism evidence="6 7">
    <name type="scientific">Polycladospora coralii</name>
    <dbReference type="NCBI Taxonomy" id="2771432"/>
    <lineage>
        <taxon>Bacteria</taxon>
        <taxon>Bacillati</taxon>
        <taxon>Bacillota</taxon>
        <taxon>Bacilli</taxon>
        <taxon>Bacillales</taxon>
        <taxon>Thermoactinomycetaceae</taxon>
        <taxon>Polycladospora</taxon>
    </lineage>
</organism>
<protein>
    <submittedName>
        <fullName evidence="6">DUF1232 domain-containing protein</fullName>
    </submittedName>
</protein>
<dbReference type="InterPro" id="IPR010652">
    <property type="entry name" value="DUF1232"/>
</dbReference>
<sequence>MKSKILTLLNSLRAKALTSSGEKKIVDGFNIKVKEAGGIEKIVDKLKVMYAYFRDKDTSSMKKGLVGAALLYFLLPTDVVMDFIPVVGYIDDVTAAMFVWNMLSKELDDYREKADRQMIDIKN</sequence>
<comment type="caution">
    <text evidence="6">The sequence shown here is derived from an EMBL/GenBank/DDBJ whole genome shotgun (WGS) entry which is preliminary data.</text>
</comment>
<dbReference type="AlphaFoldDB" id="A0A926N6Z7"/>
<gene>
    <name evidence="6" type="ORF">IC620_01160</name>
</gene>
<proteinExistence type="predicted"/>
<reference evidence="6" key="1">
    <citation type="submission" date="2020-09" db="EMBL/GenBank/DDBJ databases">
        <title>A novel bacterium of genus Hazenella, isolated from South China Sea.</title>
        <authorList>
            <person name="Huang H."/>
            <person name="Mo K."/>
            <person name="Hu Y."/>
        </authorList>
    </citation>
    <scope>NUCLEOTIDE SEQUENCE</scope>
    <source>
        <strain evidence="6">IB182357</strain>
    </source>
</reference>
<name>A0A926N6Z7_9BACL</name>
<keyword evidence="7" id="KW-1185">Reference proteome</keyword>
<keyword evidence="3" id="KW-1133">Transmembrane helix</keyword>
<keyword evidence="2" id="KW-0812">Transmembrane</keyword>
<dbReference type="Proteomes" id="UP000661691">
    <property type="component" value="Unassembled WGS sequence"/>
</dbReference>
<dbReference type="RefSeq" id="WP_191139128.1">
    <property type="nucleotide sequence ID" value="NZ_JACXAG020000002.1"/>
</dbReference>
<evidence type="ECO:0000313" key="6">
    <source>
        <dbReference type="EMBL" id="MBD1370971.1"/>
    </source>
</evidence>
<evidence type="ECO:0000256" key="2">
    <source>
        <dbReference type="ARBA" id="ARBA00022692"/>
    </source>
</evidence>
<evidence type="ECO:0000259" key="5">
    <source>
        <dbReference type="Pfam" id="PF06803"/>
    </source>
</evidence>
<dbReference type="EMBL" id="JACXAH010000002">
    <property type="protein sequence ID" value="MBD1370971.1"/>
    <property type="molecule type" value="Genomic_DNA"/>
</dbReference>
<feature type="domain" description="DUF1232" evidence="5">
    <location>
        <begin position="63"/>
        <end position="98"/>
    </location>
</feature>
<evidence type="ECO:0000313" key="7">
    <source>
        <dbReference type="Proteomes" id="UP000661691"/>
    </source>
</evidence>
<dbReference type="GO" id="GO:0012505">
    <property type="term" value="C:endomembrane system"/>
    <property type="evidence" value="ECO:0007669"/>
    <property type="project" value="UniProtKB-SubCell"/>
</dbReference>
<keyword evidence="4" id="KW-0472">Membrane</keyword>
<evidence type="ECO:0000256" key="3">
    <source>
        <dbReference type="ARBA" id="ARBA00022989"/>
    </source>
</evidence>
<evidence type="ECO:0000256" key="1">
    <source>
        <dbReference type="ARBA" id="ARBA00004127"/>
    </source>
</evidence>
<dbReference type="Pfam" id="PF06803">
    <property type="entry name" value="DUF1232"/>
    <property type="match status" value="1"/>
</dbReference>
<accession>A0A926N6Z7</accession>
<comment type="subcellular location">
    <subcellularLocation>
        <location evidence="1">Endomembrane system</location>
        <topology evidence="1">Multi-pass membrane protein</topology>
    </subcellularLocation>
</comment>
<evidence type="ECO:0000256" key="4">
    <source>
        <dbReference type="ARBA" id="ARBA00023136"/>
    </source>
</evidence>